<gene>
    <name evidence="1" type="ORF">DSL92_05885</name>
</gene>
<protein>
    <submittedName>
        <fullName evidence="1">Uncharacterized protein</fullName>
    </submittedName>
</protein>
<name>A0A432JJH4_9GAMM</name>
<comment type="caution">
    <text evidence="1">The sequence shown here is derived from an EMBL/GenBank/DDBJ whole genome shotgun (WGS) entry which is preliminary data.</text>
</comment>
<accession>A0A432JJH4</accession>
<dbReference type="EMBL" id="RXHI01000017">
    <property type="protein sequence ID" value="RUA22415.1"/>
    <property type="molecule type" value="Genomic_DNA"/>
</dbReference>
<reference evidence="1" key="1">
    <citation type="submission" date="2018-12" db="EMBL/GenBank/DDBJ databases">
        <authorList>
            <person name="Jadhav K."/>
            <person name="Kushwaha B."/>
            <person name="Jadhav I."/>
        </authorList>
    </citation>
    <scope>NUCLEOTIDE SEQUENCE [LARGE SCALE GENOMIC DNA]</scope>
    <source>
        <strain evidence="1">SBS 10</strain>
    </source>
</reference>
<dbReference type="AlphaFoldDB" id="A0A432JJH4"/>
<evidence type="ECO:0000313" key="1">
    <source>
        <dbReference type="EMBL" id="RUA22415.1"/>
    </source>
</evidence>
<organism evidence="1">
    <name type="scientific">Billgrantia gudaonensis</name>
    <dbReference type="NCBI Taxonomy" id="376427"/>
    <lineage>
        <taxon>Bacteria</taxon>
        <taxon>Pseudomonadati</taxon>
        <taxon>Pseudomonadota</taxon>
        <taxon>Gammaproteobacteria</taxon>
        <taxon>Oceanospirillales</taxon>
        <taxon>Halomonadaceae</taxon>
        <taxon>Billgrantia</taxon>
    </lineage>
</organism>
<sequence>MILISQVLMGLYPWCFTVVRVLSQSSRPSRVLELSSPAPWLAWWGVCHQDGRSSSGCRYRHCADGFDHIEVRSL</sequence>
<proteinExistence type="predicted"/>